<dbReference type="PROSITE" id="PS51257">
    <property type="entry name" value="PROKAR_LIPOPROTEIN"/>
    <property type="match status" value="1"/>
</dbReference>
<evidence type="ECO:0000313" key="3">
    <source>
        <dbReference type="Proteomes" id="UP000619078"/>
    </source>
</evidence>
<evidence type="ECO:0000313" key="2">
    <source>
        <dbReference type="EMBL" id="MBD1392469.1"/>
    </source>
</evidence>
<proteinExistence type="predicted"/>
<dbReference type="EMBL" id="JACWMX010000002">
    <property type="protein sequence ID" value="MBD1392469.1"/>
    <property type="molecule type" value="Genomic_DNA"/>
</dbReference>
<dbReference type="RefSeq" id="WP_191161442.1">
    <property type="nucleotide sequence ID" value="NZ_JACWMX010000002.1"/>
</dbReference>
<evidence type="ECO:0008006" key="4">
    <source>
        <dbReference type="Google" id="ProtNLM"/>
    </source>
</evidence>
<name>A0A926S1S9_9SPHI</name>
<comment type="caution">
    <text evidence="2">The sequence shown here is derived from an EMBL/GenBank/DDBJ whole genome shotgun (WGS) entry which is preliminary data.</text>
</comment>
<keyword evidence="1" id="KW-0732">Signal</keyword>
<evidence type="ECO:0000256" key="1">
    <source>
        <dbReference type="SAM" id="SignalP"/>
    </source>
</evidence>
<reference evidence="2" key="1">
    <citation type="submission" date="2020-09" db="EMBL/GenBank/DDBJ databases">
        <title>Novel species of Mucilaginibacter isolated from a glacier on the Tibetan Plateau.</title>
        <authorList>
            <person name="Liu Q."/>
            <person name="Xin Y.-H."/>
        </authorList>
    </citation>
    <scope>NUCLEOTIDE SEQUENCE</scope>
    <source>
        <strain evidence="2">ZB1P21</strain>
    </source>
</reference>
<organism evidence="2 3">
    <name type="scientific">Mucilaginibacter glaciei</name>
    <dbReference type="NCBI Taxonomy" id="2772109"/>
    <lineage>
        <taxon>Bacteria</taxon>
        <taxon>Pseudomonadati</taxon>
        <taxon>Bacteroidota</taxon>
        <taxon>Sphingobacteriia</taxon>
        <taxon>Sphingobacteriales</taxon>
        <taxon>Sphingobacteriaceae</taxon>
        <taxon>Mucilaginibacter</taxon>
    </lineage>
</organism>
<accession>A0A926S1S9</accession>
<dbReference type="AlphaFoldDB" id="A0A926S1S9"/>
<feature type="chain" id="PRO_5037434497" description="Lipoprotein" evidence="1">
    <location>
        <begin position="26"/>
        <end position="139"/>
    </location>
</feature>
<keyword evidence="3" id="KW-1185">Reference proteome</keyword>
<protein>
    <recommendedName>
        <fullName evidence="4">Lipoprotein</fullName>
    </recommendedName>
</protein>
<feature type="signal peptide" evidence="1">
    <location>
        <begin position="1"/>
        <end position="25"/>
    </location>
</feature>
<gene>
    <name evidence="2" type="ORF">IDJ76_05095</name>
</gene>
<dbReference type="Proteomes" id="UP000619078">
    <property type="component" value="Unassembled WGS sequence"/>
</dbReference>
<sequence>MLKKLYLLLVLLVGFAACTKNSNQACTTACTAQYIYTYAGIVLNDSKNPNAKFNNITVLNLRTQKAVVLPLYPPNVDFVAGFVLVAANDNKGEFSTAGDDIRITATNSVTGETKSAVIKISGGCNCNIAKISGPDKLDF</sequence>